<dbReference type="EMBL" id="LFZO01000003">
    <property type="protein sequence ID" value="KXT18774.1"/>
    <property type="molecule type" value="Genomic_DNA"/>
</dbReference>
<evidence type="ECO:0000313" key="3">
    <source>
        <dbReference type="Proteomes" id="UP000073492"/>
    </source>
</evidence>
<reference evidence="2 3" key="1">
    <citation type="submission" date="2015-07" db="EMBL/GenBank/DDBJ databases">
        <title>Comparative genomics of the Sigatoka disease complex on banana suggests a link between parallel evolutionary changes in Pseudocercospora fijiensis and Pseudocercospora eumusae and increased virulence on the banana host.</title>
        <authorList>
            <person name="Chang T.-C."/>
            <person name="Salvucci A."/>
            <person name="Crous P.W."/>
            <person name="Stergiopoulos I."/>
        </authorList>
    </citation>
    <scope>NUCLEOTIDE SEQUENCE [LARGE SCALE GENOMIC DNA]</scope>
    <source>
        <strain evidence="2 3">CBS 116634</strain>
    </source>
</reference>
<dbReference type="Proteomes" id="UP000073492">
    <property type="component" value="Unassembled WGS sequence"/>
</dbReference>
<protein>
    <submittedName>
        <fullName evidence="2">Uncharacterized protein</fullName>
    </submittedName>
</protein>
<evidence type="ECO:0000256" key="1">
    <source>
        <dbReference type="SAM" id="MobiDB-lite"/>
    </source>
</evidence>
<feature type="region of interest" description="Disordered" evidence="1">
    <location>
        <begin position="16"/>
        <end position="37"/>
    </location>
</feature>
<organism evidence="2 3">
    <name type="scientific">Pseudocercospora musae</name>
    <dbReference type="NCBI Taxonomy" id="113226"/>
    <lineage>
        <taxon>Eukaryota</taxon>
        <taxon>Fungi</taxon>
        <taxon>Dikarya</taxon>
        <taxon>Ascomycota</taxon>
        <taxon>Pezizomycotina</taxon>
        <taxon>Dothideomycetes</taxon>
        <taxon>Dothideomycetidae</taxon>
        <taxon>Mycosphaerellales</taxon>
        <taxon>Mycosphaerellaceae</taxon>
        <taxon>Pseudocercospora</taxon>
    </lineage>
</organism>
<gene>
    <name evidence="2" type="ORF">AC579_8268</name>
</gene>
<accession>A0A139IW61</accession>
<dbReference type="AlphaFoldDB" id="A0A139IW61"/>
<proteinExistence type="predicted"/>
<evidence type="ECO:0000313" key="2">
    <source>
        <dbReference type="EMBL" id="KXT18774.1"/>
    </source>
</evidence>
<keyword evidence="3" id="KW-1185">Reference proteome</keyword>
<name>A0A139IW61_9PEZI</name>
<sequence length="107" mass="11302">MDQRCTSLAPSLQVAAPKDRRGLIRGHPKSLSPSPSHDTLITTLHSAHAIPRAHAHACAVLCCAAVLVLSCARTTRAPRARETLLSVLRCAASSYDSGTPGPGPRWT</sequence>
<comment type="caution">
    <text evidence="2">The sequence shown here is derived from an EMBL/GenBank/DDBJ whole genome shotgun (WGS) entry which is preliminary data.</text>
</comment>